<evidence type="ECO:0008006" key="5">
    <source>
        <dbReference type="Google" id="ProtNLM"/>
    </source>
</evidence>
<evidence type="ECO:0000256" key="2">
    <source>
        <dbReference type="SAM" id="MobiDB-lite"/>
    </source>
</evidence>
<dbReference type="CDD" id="cd00882">
    <property type="entry name" value="Ras_like_GTPase"/>
    <property type="match status" value="1"/>
</dbReference>
<keyword evidence="1" id="KW-0175">Coiled coil</keyword>
<gene>
    <name evidence="3" type="ORF">RSOLAG22IIIB_13072</name>
</gene>
<accession>A0A0K6GIU7</accession>
<name>A0A0K6GIU7_9AGAM</name>
<sequence length="590" mass="66249">MKRKSGSSESTLKARETEKMEASREVLVEEPKPPASKLPIRILIVGPSGSGKTQMIDDFRHGINEPTINGAYKPTKHVTVRRFRWENEALQLIDTPGFDNTGMSDIEAFTEIAEHLLSPEGTKAGITGMIYIHRAGNTVYSRSLLRNFRVLANIFLGHSGITRLTFLISHTSAQGADYRNISDEIKGRASVFGAAFAAGATIAASPNRAGLIATLRSYYSQAPVILPIQSDDSYRSHATFVARIEKELGYYEYKSAQSLLDGLEQQLRTDYEQRLVGQRDIEVQLRRELQNSQLEYSSLRSQLQLHENIEQSQVVQTLHDLNRMIEDFGRLISSYLCDEYVAGTFGMDLADVTAMHAVDLPTLKSLAGHIRGRTSFIKTNRDLGMQIECFLDFIIRNKICVHLVQEIFSPFHPGVDPSLNQVLLATFENIQKQVPQAIAGKWRSNTFKYLSLPEEYRLTIDQRVNTQLNKLIDNEIMPLTKCVFGKDITMKAEHHNLLRSVVQRAFDWNTELREDIIILGDFAPTVYPHYAHFDPDSMTEFEANSRNSPPVKILGTVGLGLKSQRAVGGGCPVEEIIVCKAVVLTKNVYN</sequence>
<proteinExistence type="predicted"/>
<dbReference type="Proteomes" id="UP000044841">
    <property type="component" value="Unassembled WGS sequence"/>
</dbReference>
<dbReference type="Gene3D" id="3.40.50.300">
    <property type="entry name" value="P-loop containing nucleotide triphosphate hydrolases"/>
    <property type="match status" value="1"/>
</dbReference>
<evidence type="ECO:0000313" key="4">
    <source>
        <dbReference type="Proteomes" id="UP000044841"/>
    </source>
</evidence>
<organism evidence="3 4">
    <name type="scientific">Rhizoctonia solani</name>
    <dbReference type="NCBI Taxonomy" id="456999"/>
    <lineage>
        <taxon>Eukaryota</taxon>
        <taxon>Fungi</taxon>
        <taxon>Dikarya</taxon>
        <taxon>Basidiomycota</taxon>
        <taxon>Agaricomycotina</taxon>
        <taxon>Agaricomycetes</taxon>
        <taxon>Cantharellales</taxon>
        <taxon>Ceratobasidiaceae</taxon>
        <taxon>Rhizoctonia</taxon>
    </lineage>
</organism>
<protein>
    <recommendedName>
        <fullName evidence="5">G domain-containing protein</fullName>
    </recommendedName>
</protein>
<feature type="compositionally biased region" description="Basic and acidic residues" evidence="2">
    <location>
        <begin position="12"/>
        <end position="32"/>
    </location>
</feature>
<feature type="region of interest" description="Disordered" evidence="2">
    <location>
        <begin position="1"/>
        <end position="32"/>
    </location>
</feature>
<reference evidence="3 4" key="1">
    <citation type="submission" date="2015-07" db="EMBL/GenBank/DDBJ databases">
        <authorList>
            <person name="Noorani M."/>
        </authorList>
    </citation>
    <scope>NUCLEOTIDE SEQUENCE [LARGE SCALE GENOMIC DNA]</scope>
    <source>
        <strain evidence="3">BBA 69670</strain>
    </source>
</reference>
<dbReference type="EMBL" id="CYGV01001982">
    <property type="protein sequence ID" value="CUA78319.1"/>
    <property type="molecule type" value="Genomic_DNA"/>
</dbReference>
<dbReference type="AlphaFoldDB" id="A0A0K6GIU7"/>
<feature type="coiled-coil region" evidence="1">
    <location>
        <begin position="282"/>
        <end position="309"/>
    </location>
</feature>
<dbReference type="InterPro" id="IPR027417">
    <property type="entry name" value="P-loop_NTPase"/>
</dbReference>
<keyword evidence="4" id="KW-1185">Reference proteome</keyword>
<evidence type="ECO:0000256" key="1">
    <source>
        <dbReference type="SAM" id="Coils"/>
    </source>
</evidence>
<evidence type="ECO:0000313" key="3">
    <source>
        <dbReference type="EMBL" id="CUA78319.1"/>
    </source>
</evidence>
<dbReference type="SUPFAM" id="SSF52540">
    <property type="entry name" value="P-loop containing nucleoside triphosphate hydrolases"/>
    <property type="match status" value="1"/>
</dbReference>